<feature type="coiled-coil region" evidence="1">
    <location>
        <begin position="50"/>
        <end position="77"/>
    </location>
</feature>
<keyword evidence="1" id="KW-0175">Coiled coil</keyword>
<proteinExistence type="predicted"/>
<evidence type="ECO:0000256" key="1">
    <source>
        <dbReference type="SAM" id="Coils"/>
    </source>
</evidence>
<dbReference type="AlphaFoldDB" id="A0A9D2KB78"/>
<organism evidence="2 3">
    <name type="scientific">Candidatus Mucispirillum faecigallinarum</name>
    <dbReference type="NCBI Taxonomy" id="2838699"/>
    <lineage>
        <taxon>Bacteria</taxon>
        <taxon>Pseudomonadati</taxon>
        <taxon>Deferribacterota</taxon>
        <taxon>Deferribacteres</taxon>
        <taxon>Deferribacterales</taxon>
        <taxon>Mucispirillaceae</taxon>
        <taxon>Mucispirillum</taxon>
    </lineage>
</organism>
<gene>
    <name evidence="2" type="ORF">H9804_02655</name>
</gene>
<reference evidence="2" key="1">
    <citation type="journal article" date="2021" name="PeerJ">
        <title>Extensive microbial diversity within the chicken gut microbiome revealed by metagenomics and culture.</title>
        <authorList>
            <person name="Gilroy R."/>
            <person name="Ravi A."/>
            <person name="Getino M."/>
            <person name="Pursley I."/>
            <person name="Horton D.L."/>
            <person name="Alikhan N.F."/>
            <person name="Baker D."/>
            <person name="Gharbi K."/>
            <person name="Hall N."/>
            <person name="Watson M."/>
            <person name="Adriaenssens E.M."/>
            <person name="Foster-Nyarko E."/>
            <person name="Jarju S."/>
            <person name="Secka A."/>
            <person name="Antonio M."/>
            <person name="Oren A."/>
            <person name="Chaudhuri R.R."/>
            <person name="La Ragione R."/>
            <person name="Hildebrand F."/>
            <person name="Pallen M.J."/>
        </authorList>
    </citation>
    <scope>NUCLEOTIDE SEQUENCE</scope>
    <source>
        <strain evidence="2">ChiW4-1371</strain>
    </source>
</reference>
<evidence type="ECO:0000313" key="3">
    <source>
        <dbReference type="Proteomes" id="UP000824176"/>
    </source>
</evidence>
<name>A0A9D2KB78_9BACT</name>
<comment type="caution">
    <text evidence="2">The sequence shown here is derived from an EMBL/GenBank/DDBJ whole genome shotgun (WGS) entry which is preliminary data.</text>
</comment>
<protein>
    <submittedName>
        <fullName evidence="2">Uncharacterized protein</fullName>
    </submittedName>
</protein>
<dbReference type="EMBL" id="DXAQ01000037">
    <property type="protein sequence ID" value="HIZ88821.1"/>
    <property type="molecule type" value="Genomic_DNA"/>
</dbReference>
<sequence length="77" mass="9098">MSNLAQHLQEKFHDENIMERVMNEVMRKDYNISNDIEISYSLINTAQQTLSDLDKSIDELSMLVENLRHQSMKLNKD</sequence>
<dbReference type="Proteomes" id="UP000824176">
    <property type="component" value="Unassembled WGS sequence"/>
</dbReference>
<accession>A0A9D2KB78</accession>
<evidence type="ECO:0000313" key="2">
    <source>
        <dbReference type="EMBL" id="HIZ88821.1"/>
    </source>
</evidence>
<reference evidence="2" key="2">
    <citation type="submission" date="2021-04" db="EMBL/GenBank/DDBJ databases">
        <authorList>
            <person name="Gilroy R."/>
        </authorList>
    </citation>
    <scope>NUCLEOTIDE SEQUENCE</scope>
    <source>
        <strain evidence="2">ChiW4-1371</strain>
    </source>
</reference>